<name>A0A481YZQ0_9VIRU</name>
<organism evidence="1">
    <name type="scientific">Mimivirus LCMiAC01</name>
    <dbReference type="NCBI Taxonomy" id="2506608"/>
    <lineage>
        <taxon>Viruses</taxon>
        <taxon>Varidnaviria</taxon>
        <taxon>Bamfordvirae</taxon>
        <taxon>Nucleocytoviricota</taxon>
        <taxon>Megaviricetes</taxon>
        <taxon>Imitervirales</taxon>
        <taxon>Mimiviridae</taxon>
        <taxon>Klosneuvirinae</taxon>
    </lineage>
</organism>
<accession>A0A481YZQ0</accession>
<dbReference type="EMBL" id="MK500395">
    <property type="protein sequence ID" value="QBK88688.1"/>
    <property type="molecule type" value="Genomic_DNA"/>
</dbReference>
<sequence length="86" mass="10715">MSNKIEIYSEKQSDMYRFIHFTKDKLYYPTKDELYYPTKDELYYPTKNELTMMSLKDLDKVFLKLKKKYYEHKMKYVVEGLNRKFP</sequence>
<protein>
    <submittedName>
        <fullName evidence="1">Uncharacterized protein</fullName>
    </submittedName>
</protein>
<reference evidence="1" key="1">
    <citation type="journal article" date="2019" name="MBio">
        <title>Virus Genomes from Deep Sea Sediments Expand the Ocean Megavirome and Support Independent Origins of Viral Gigantism.</title>
        <authorList>
            <person name="Backstrom D."/>
            <person name="Yutin N."/>
            <person name="Jorgensen S.L."/>
            <person name="Dharamshi J."/>
            <person name="Homa F."/>
            <person name="Zaremba-Niedwiedzka K."/>
            <person name="Spang A."/>
            <person name="Wolf Y.I."/>
            <person name="Koonin E.V."/>
            <person name="Ettema T.J."/>
        </authorList>
    </citation>
    <scope>NUCLEOTIDE SEQUENCE</scope>
</reference>
<proteinExistence type="predicted"/>
<gene>
    <name evidence="1" type="ORF">LCMiAC01_03660</name>
</gene>
<evidence type="ECO:0000313" key="1">
    <source>
        <dbReference type="EMBL" id="QBK88688.1"/>
    </source>
</evidence>